<name>A0AAV1LKP5_9NEOP</name>
<accession>A0AAV1LKP5</accession>
<reference evidence="2 3" key="1">
    <citation type="submission" date="2023-11" db="EMBL/GenBank/DDBJ databases">
        <authorList>
            <person name="Hedman E."/>
            <person name="Englund M."/>
            <person name="Stromberg M."/>
            <person name="Nyberg Akerstrom W."/>
            <person name="Nylinder S."/>
            <person name="Jareborg N."/>
            <person name="Kallberg Y."/>
            <person name="Kronander E."/>
        </authorList>
    </citation>
    <scope>NUCLEOTIDE SEQUENCE [LARGE SCALE GENOMIC DNA]</scope>
</reference>
<evidence type="ECO:0000256" key="1">
    <source>
        <dbReference type="SAM" id="MobiDB-lite"/>
    </source>
</evidence>
<dbReference type="PANTHER" id="PTHR46060">
    <property type="entry name" value="MARINER MOS1 TRANSPOSASE-LIKE PROTEIN"/>
    <property type="match status" value="1"/>
</dbReference>
<protein>
    <recommendedName>
        <fullName evidence="4">Mos1 transposase HTH domain-containing protein</fullName>
    </recommendedName>
</protein>
<dbReference type="GO" id="GO:0003676">
    <property type="term" value="F:nucleic acid binding"/>
    <property type="evidence" value="ECO:0007669"/>
    <property type="project" value="InterPro"/>
</dbReference>
<dbReference type="InterPro" id="IPR036397">
    <property type="entry name" value="RNaseH_sf"/>
</dbReference>
<feature type="region of interest" description="Disordered" evidence="1">
    <location>
        <begin position="163"/>
        <end position="194"/>
    </location>
</feature>
<dbReference type="InterPro" id="IPR052709">
    <property type="entry name" value="Transposase-MT_Hybrid"/>
</dbReference>
<dbReference type="AlphaFoldDB" id="A0AAV1LKP5"/>
<organism evidence="2 3">
    <name type="scientific">Parnassius mnemosyne</name>
    <name type="common">clouded apollo</name>
    <dbReference type="NCBI Taxonomy" id="213953"/>
    <lineage>
        <taxon>Eukaryota</taxon>
        <taxon>Metazoa</taxon>
        <taxon>Ecdysozoa</taxon>
        <taxon>Arthropoda</taxon>
        <taxon>Hexapoda</taxon>
        <taxon>Insecta</taxon>
        <taxon>Pterygota</taxon>
        <taxon>Neoptera</taxon>
        <taxon>Endopterygota</taxon>
        <taxon>Lepidoptera</taxon>
        <taxon>Glossata</taxon>
        <taxon>Ditrysia</taxon>
        <taxon>Papilionoidea</taxon>
        <taxon>Papilionidae</taxon>
        <taxon>Parnassiinae</taxon>
        <taxon>Parnassini</taxon>
        <taxon>Parnassius</taxon>
        <taxon>Driopa</taxon>
    </lineage>
</organism>
<keyword evidence="3" id="KW-1185">Reference proteome</keyword>
<comment type="caution">
    <text evidence="2">The sequence shown here is derived from an EMBL/GenBank/DDBJ whole genome shotgun (WGS) entry which is preliminary data.</text>
</comment>
<dbReference type="PANTHER" id="PTHR46060:SF1">
    <property type="entry name" value="MARINER MOS1 TRANSPOSASE-LIKE PROTEIN"/>
    <property type="match status" value="1"/>
</dbReference>
<dbReference type="Gene3D" id="1.10.10.1450">
    <property type="match status" value="1"/>
</dbReference>
<evidence type="ECO:0000313" key="3">
    <source>
        <dbReference type="Proteomes" id="UP001314205"/>
    </source>
</evidence>
<dbReference type="EMBL" id="CAVLGL010000093">
    <property type="protein sequence ID" value="CAK1596021.1"/>
    <property type="molecule type" value="Genomic_DNA"/>
</dbReference>
<dbReference type="Gene3D" id="3.30.420.10">
    <property type="entry name" value="Ribonuclease H-like superfamily/Ribonuclease H"/>
    <property type="match status" value="1"/>
</dbReference>
<proteinExistence type="predicted"/>
<evidence type="ECO:0008006" key="4">
    <source>
        <dbReference type="Google" id="ProtNLM"/>
    </source>
</evidence>
<feature type="compositionally biased region" description="Polar residues" evidence="1">
    <location>
        <begin position="185"/>
        <end position="194"/>
    </location>
</feature>
<gene>
    <name evidence="2" type="ORF">PARMNEM_LOCUS15423</name>
</gene>
<feature type="compositionally biased region" description="Basic and acidic residues" evidence="1">
    <location>
        <begin position="171"/>
        <end position="181"/>
    </location>
</feature>
<sequence>MSEIIQQRSSIKYCVRNQISGTETFRMLQKAFGSNCMSRASDFDWYKLCKEGRERVDDKPHPGRTSTSTDDQHVNKIKELVLENRLLTVRDLTDIVGISEGSVKTILKDHLGLRKVNARLVPKSLNFLENQRRVDVCETMLSDYQDVMKRIITGDESWIYAYDPETGDQSAENRAKGEPKPQNHVKASQNSRSC</sequence>
<evidence type="ECO:0000313" key="2">
    <source>
        <dbReference type="EMBL" id="CAK1596021.1"/>
    </source>
</evidence>
<dbReference type="Proteomes" id="UP001314205">
    <property type="component" value="Unassembled WGS sequence"/>
</dbReference>